<dbReference type="GO" id="GO:0006508">
    <property type="term" value="P:proteolysis"/>
    <property type="evidence" value="ECO:0007669"/>
    <property type="project" value="InterPro"/>
</dbReference>
<dbReference type="Proteomes" id="UP000317977">
    <property type="component" value="Unassembled WGS sequence"/>
</dbReference>
<evidence type="ECO:0000256" key="1">
    <source>
        <dbReference type="ARBA" id="ARBA00001947"/>
    </source>
</evidence>
<sequence>MIAALGPFAIHALMTSPIDDRSVLRAPTVRAIPIAALLLSFSFCLLQSSPATADPHSKYSFESIAQSSGTTFVSQKNDILITSEFAGGRMNRCDQISDDEFAITIEPERNQINDSAWYAFRIESTAAELSNTHDVTIRLSYVGGTHRYDPKISRDGRTWETAAHLVTRRHPVGKEVEMRIPLDGKPIWVAGQELLDSETLDVWADHLSEQPHVSRSVIGKSVQGRPLHRLDITESKRPDYVFIIARQHPPEVSGAIGMMHFVDAIAGKSELGKQFRDRYSTVVVPMVNPDGVAHGHWRCNANGVDLNRDWSHFSQPETRAVMDQLVKYRTLEDNDRDEQRLCLFIDFHSTFDDVFYTTPRKSNLFPKDFTQDWLGAIQGRFPKYEVNQVADHNVHRATSKAWVAQTLGVTAITYEFGDETNRDTIRSVATGAAEEMMRLLIDLPSKPTQGARVATTNAKPILK</sequence>
<accession>A0A5C6FC63</accession>
<evidence type="ECO:0000313" key="4">
    <source>
        <dbReference type="EMBL" id="TWU57161.1"/>
    </source>
</evidence>
<dbReference type="Gene3D" id="3.40.630.10">
    <property type="entry name" value="Zn peptidases"/>
    <property type="match status" value="1"/>
</dbReference>
<feature type="domain" description="Peptidase M14" evidence="3">
    <location>
        <begin position="193"/>
        <end position="435"/>
    </location>
</feature>
<dbReference type="InterPro" id="IPR000834">
    <property type="entry name" value="Peptidase_M14"/>
</dbReference>
<organism evidence="4 5">
    <name type="scientific">Rubripirellula reticaptiva</name>
    <dbReference type="NCBI Taxonomy" id="2528013"/>
    <lineage>
        <taxon>Bacteria</taxon>
        <taxon>Pseudomonadati</taxon>
        <taxon>Planctomycetota</taxon>
        <taxon>Planctomycetia</taxon>
        <taxon>Pirellulales</taxon>
        <taxon>Pirellulaceae</taxon>
        <taxon>Rubripirellula</taxon>
    </lineage>
</organism>
<dbReference type="EMBL" id="SJPX01000001">
    <property type="protein sequence ID" value="TWU57161.1"/>
    <property type="molecule type" value="Genomic_DNA"/>
</dbReference>
<keyword evidence="4" id="KW-0378">Hydrolase</keyword>
<dbReference type="InterPro" id="IPR050821">
    <property type="entry name" value="Cytosolic_carboxypeptidase"/>
</dbReference>
<dbReference type="SUPFAM" id="SSF53187">
    <property type="entry name" value="Zn-dependent exopeptidases"/>
    <property type="match status" value="1"/>
</dbReference>
<comment type="similarity">
    <text evidence="2">Belongs to the peptidase M14 family.</text>
</comment>
<evidence type="ECO:0000313" key="5">
    <source>
        <dbReference type="Proteomes" id="UP000317977"/>
    </source>
</evidence>
<protein>
    <submittedName>
        <fullName evidence="4">Zinc carboxypeptidase</fullName>
    </submittedName>
</protein>
<gene>
    <name evidence="4" type="ORF">Poly59_00670</name>
</gene>
<dbReference type="GO" id="GO:0008270">
    <property type="term" value="F:zinc ion binding"/>
    <property type="evidence" value="ECO:0007669"/>
    <property type="project" value="InterPro"/>
</dbReference>
<dbReference type="Gene3D" id="2.60.40.3120">
    <property type="match status" value="1"/>
</dbReference>
<proteinExistence type="inferred from homology"/>
<dbReference type="GO" id="GO:0004181">
    <property type="term" value="F:metallocarboxypeptidase activity"/>
    <property type="evidence" value="ECO:0007669"/>
    <property type="project" value="InterPro"/>
</dbReference>
<dbReference type="PROSITE" id="PS52035">
    <property type="entry name" value="PEPTIDASE_M14"/>
    <property type="match status" value="1"/>
</dbReference>
<name>A0A5C6FC63_9BACT</name>
<keyword evidence="4" id="KW-0645">Protease</keyword>
<dbReference type="PANTHER" id="PTHR12756:SF11">
    <property type="entry name" value="CYTOSOLIC CARBOXYPEPTIDASE 1"/>
    <property type="match status" value="1"/>
</dbReference>
<evidence type="ECO:0000256" key="2">
    <source>
        <dbReference type="PROSITE-ProRule" id="PRU01379"/>
    </source>
</evidence>
<dbReference type="AlphaFoldDB" id="A0A5C6FC63"/>
<keyword evidence="5" id="KW-1185">Reference proteome</keyword>
<dbReference type="PANTHER" id="PTHR12756">
    <property type="entry name" value="CYTOSOLIC CARBOXYPEPTIDASE"/>
    <property type="match status" value="1"/>
</dbReference>
<feature type="active site" description="Proton donor/acceptor" evidence="2">
    <location>
        <position position="415"/>
    </location>
</feature>
<dbReference type="InterPro" id="IPR040626">
    <property type="entry name" value="Pepdidase_M14_N"/>
</dbReference>
<comment type="caution">
    <text evidence="4">The sequence shown here is derived from an EMBL/GenBank/DDBJ whole genome shotgun (WGS) entry which is preliminary data.</text>
</comment>
<dbReference type="SMART" id="SM00631">
    <property type="entry name" value="Zn_pept"/>
    <property type="match status" value="1"/>
</dbReference>
<keyword evidence="4" id="KW-0121">Carboxypeptidase</keyword>
<comment type="cofactor">
    <cofactor evidence="1">
        <name>Zn(2+)</name>
        <dbReference type="ChEBI" id="CHEBI:29105"/>
    </cofactor>
</comment>
<dbReference type="CDD" id="cd06237">
    <property type="entry name" value="M14_Nna1-like"/>
    <property type="match status" value="1"/>
</dbReference>
<evidence type="ECO:0000259" key="3">
    <source>
        <dbReference type="PROSITE" id="PS52035"/>
    </source>
</evidence>
<dbReference type="Pfam" id="PF00246">
    <property type="entry name" value="Peptidase_M14"/>
    <property type="match status" value="1"/>
</dbReference>
<reference evidence="4 5" key="1">
    <citation type="submission" date="2019-02" db="EMBL/GenBank/DDBJ databases">
        <title>Deep-cultivation of Planctomycetes and their phenomic and genomic characterization uncovers novel biology.</title>
        <authorList>
            <person name="Wiegand S."/>
            <person name="Jogler M."/>
            <person name="Boedeker C."/>
            <person name="Pinto D."/>
            <person name="Vollmers J."/>
            <person name="Rivas-Marin E."/>
            <person name="Kohn T."/>
            <person name="Peeters S.H."/>
            <person name="Heuer A."/>
            <person name="Rast P."/>
            <person name="Oberbeckmann S."/>
            <person name="Bunk B."/>
            <person name="Jeske O."/>
            <person name="Meyerdierks A."/>
            <person name="Storesund J.E."/>
            <person name="Kallscheuer N."/>
            <person name="Luecker S."/>
            <person name="Lage O.M."/>
            <person name="Pohl T."/>
            <person name="Merkel B.J."/>
            <person name="Hornburger P."/>
            <person name="Mueller R.-W."/>
            <person name="Bruemmer F."/>
            <person name="Labrenz M."/>
            <person name="Spormann A.M."/>
            <person name="Op Den Camp H."/>
            <person name="Overmann J."/>
            <person name="Amann R."/>
            <person name="Jetten M.S.M."/>
            <person name="Mascher T."/>
            <person name="Medema M.H."/>
            <person name="Devos D.P."/>
            <person name="Kaster A.-K."/>
            <person name="Ovreas L."/>
            <person name="Rohde M."/>
            <person name="Galperin M.Y."/>
            <person name="Jogler C."/>
        </authorList>
    </citation>
    <scope>NUCLEOTIDE SEQUENCE [LARGE SCALE GENOMIC DNA]</scope>
    <source>
        <strain evidence="4 5">Poly59</strain>
    </source>
</reference>
<dbReference type="Pfam" id="PF18027">
    <property type="entry name" value="Pepdidase_M14_N"/>
    <property type="match status" value="1"/>
</dbReference>